<organism evidence="2">
    <name type="scientific">Cacopsylla melanoneura</name>
    <dbReference type="NCBI Taxonomy" id="428564"/>
    <lineage>
        <taxon>Eukaryota</taxon>
        <taxon>Metazoa</taxon>
        <taxon>Ecdysozoa</taxon>
        <taxon>Arthropoda</taxon>
        <taxon>Hexapoda</taxon>
        <taxon>Insecta</taxon>
        <taxon>Pterygota</taxon>
        <taxon>Neoptera</taxon>
        <taxon>Paraneoptera</taxon>
        <taxon>Hemiptera</taxon>
        <taxon>Sternorrhyncha</taxon>
        <taxon>Psylloidea</taxon>
        <taxon>Psyllidae</taxon>
        <taxon>Psyllinae</taxon>
        <taxon>Cacopsylla</taxon>
    </lineage>
</organism>
<feature type="region of interest" description="Disordered" evidence="1">
    <location>
        <begin position="177"/>
        <end position="199"/>
    </location>
</feature>
<evidence type="ECO:0000313" key="2">
    <source>
        <dbReference type="EMBL" id="CAG6713479.1"/>
    </source>
</evidence>
<evidence type="ECO:0000256" key="1">
    <source>
        <dbReference type="SAM" id="MobiDB-lite"/>
    </source>
</evidence>
<accession>A0A8D8XZZ7</accession>
<dbReference type="EMBL" id="HBUF01350660">
    <property type="protein sequence ID" value="CAG6713479.1"/>
    <property type="molecule type" value="Transcribed_RNA"/>
</dbReference>
<protein>
    <submittedName>
        <fullName evidence="2">Uncharacterized protein</fullName>
    </submittedName>
</protein>
<dbReference type="AlphaFoldDB" id="A0A8D8XZZ7"/>
<name>A0A8D8XZZ7_9HEMI</name>
<sequence length="305" mass="34203">MTKLKLLEARRAHLFAECQECYESIAKYQVDKTKKNAFLTQAVIVEGNYADYKALVSEIEEFKMNEKADYEPNFQSLKSYSDMLGCIRLSYQRLEGSSSKDADTVVPEPPKLPNIELTTFDGCLKNWPIFHETFKAIIHTNSRLTDEQRVQYLISKLSGSALMNYPQRHTPAEMTVNTSTAPNARTSASPSSVNISMCTSSPTPEPATTVLLSTAKVAVSNAHGNIYGRCSCQSSSTQRIGNSSVSFGVNHKINQFSASRWSRLCLEVNRHLSSLNVYSHSWPWTLKMSSLKLLCKWSNSTWTTI</sequence>
<dbReference type="InterPro" id="IPR005312">
    <property type="entry name" value="DUF1759"/>
</dbReference>
<dbReference type="Pfam" id="PF03564">
    <property type="entry name" value="DUF1759"/>
    <property type="match status" value="1"/>
</dbReference>
<proteinExistence type="predicted"/>
<reference evidence="2" key="1">
    <citation type="submission" date="2021-05" db="EMBL/GenBank/DDBJ databases">
        <authorList>
            <person name="Alioto T."/>
            <person name="Alioto T."/>
            <person name="Gomez Garrido J."/>
        </authorList>
    </citation>
    <scope>NUCLEOTIDE SEQUENCE</scope>
</reference>